<dbReference type="EMBL" id="JAPEUV010000061">
    <property type="protein sequence ID" value="KAJ4335450.1"/>
    <property type="molecule type" value="Genomic_DNA"/>
</dbReference>
<sequence>MQNSIYNVDLELKNMEHLTKEKIDIATPWQTYMKSHLLDIETKAKAGIKARTETDTESQLTKMMADLKTKEADLRKKETGKDKVNLDHKAKENIIKSKEADLKAKRAVYNTNNAGLRKKNDEIDVMVKNIANEKHATGKAALQQQLEAFEATRAKLEIERKTAETAKELADSARAQARDDKLEKQKIVSLKQREVKKVAAFKKAGAAVKIPPPV</sequence>
<accession>A0A9W8WX89</accession>
<comment type="caution">
    <text evidence="2">The sequence shown here is derived from an EMBL/GenBank/DDBJ whole genome shotgun (WGS) entry which is preliminary data.</text>
</comment>
<keyword evidence="1" id="KW-0175">Coiled coil</keyword>
<dbReference type="Proteomes" id="UP001140562">
    <property type="component" value="Unassembled WGS sequence"/>
</dbReference>
<dbReference type="AlphaFoldDB" id="A0A9W8WX89"/>
<evidence type="ECO:0000313" key="2">
    <source>
        <dbReference type="EMBL" id="KAJ4335450.1"/>
    </source>
</evidence>
<keyword evidence="3" id="KW-1185">Reference proteome</keyword>
<dbReference type="OrthoDB" id="3797690at2759"/>
<feature type="coiled-coil region" evidence="1">
    <location>
        <begin position="139"/>
        <end position="176"/>
    </location>
</feature>
<organism evidence="2 3">
    <name type="scientific">Didymella glomerata</name>
    <dbReference type="NCBI Taxonomy" id="749621"/>
    <lineage>
        <taxon>Eukaryota</taxon>
        <taxon>Fungi</taxon>
        <taxon>Dikarya</taxon>
        <taxon>Ascomycota</taxon>
        <taxon>Pezizomycotina</taxon>
        <taxon>Dothideomycetes</taxon>
        <taxon>Pleosporomycetidae</taxon>
        <taxon>Pleosporales</taxon>
        <taxon>Pleosporineae</taxon>
        <taxon>Didymellaceae</taxon>
        <taxon>Didymella</taxon>
    </lineage>
</organism>
<proteinExistence type="predicted"/>
<reference evidence="2" key="1">
    <citation type="submission" date="2022-10" db="EMBL/GenBank/DDBJ databases">
        <title>Tapping the CABI collections for fungal endophytes: first genome assemblies for Collariella, Neodidymelliopsis, Ascochyta clinopodiicola, Didymella pomorum, Didymosphaeria variabile, Neocosmospora piperis and Neocucurbitaria cava.</title>
        <authorList>
            <person name="Hill R."/>
        </authorList>
    </citation>
    <scope>NUCLEOTIDE SEQUENCE</scope>
    <source>
        <strain evidence="2">IMI 360193</strain>
    </source>
</reference>
<name>A0A9W8WX89_9PLEO</name>
<protein>
    <submittedName>
        <fullName evidence="2">Uncharacterized protein</fullName>
    </submittedName>
</protein>
<evidence type="ECO:0000256" key="1">
    <source>
        <dbReference type="SAM" id="Coils"/>
    </source>
</evidence>
<evidence type="ECO:0000313" key="3">
    <source>
        <dbReference type="Proteomes" id="UP001140562"/>
    </source>
</evidence>
<gene>
    <name evidence="2" type="ORF">N0V87_006108</name>
</gene>